<dbReference type="Proteomes" id="UP000055048">
    <property type="component" value="Unassembled WGS sequence"/>
</dbReference>
<name>A0A0V0UGR6_9BILA</name>
<gene>
    <name evidence="1" type="ORF">T05_4644</name>
</gene>
<dbReference type="EMBL" id="JYDJ01000004">
    <property type="protein sequence ID" value="KRX50638.1"/>
    <property type="molecule type" value="Genomic_DNA"/>
</dbReference>
<reference evidence="1 2" key="1">
    <citation type="submission" date="2015-01" db="EMBL/GenBank/DDBJ databases">
        <title>Evolution of Trichinella species and genotypes.</title>
        <authorList>
            <person name="Korhonen P.K."/>
            <person name="Edoardo P."/>
            <person name="Giuseppe L.R."/>
            <person name="Gasser R.B."/>
        </authorList>
    </citation>
    <scope>NUCLEOTIDE SEQUENCE [LARGE SCALE GENOMIC DNA]</scope>
    <source>
        <strain evidence="1">ISS417</strain>
    </source>
</reference>
<keyword evidence="2" id="KW-1185">Reference proteome</keyword>
<evidence type="ECO:0000313" key="1">
    <source>
        <dbReference type="EMBL" id="KRX50638.1"/>
    </source>
</evidence>
<organism evidence="1 2">
    <name type="scientific">Trichinella murrelli</name>
    <dbReference type="NCBI Taxonomy" id="144512"/>
    <lineage>
        <taxon>Eukaryota</taxon>
        <taxon>Metazoa</taxon>
        <taxon>Ecdysozoa</taxon>
        <taxon>Nematoda</taxon>
        <taxon>Enoplea</taxon>
        <taxon>Dorylaimia</taxon>
        <taxon>Trichinellida</taxon>
        <taxon>Trichinellidae</taxon>
        <taxon>Trichinella</taxon>
    </lineage>
</organism>
<proteinExistence type="predicted"/>
<dbReference type="AlphaFoldDB" id="A0A0V0UGR6"/>
<evidence type="ECO:0000313" key="2">
    <source>
        <dbReference type="Proteomes" id="UP000055048"/>
    </source>
</evidence>
<protein>
    <submittedName>
        <fullName evidence="1">Uncharacterized protein</fullName>
    </submittedName>
</protein>
<accession>A0A0V0UGR6</accession>
<comment type="caution">
    <text evidence="1">The sequence shown here is derived from an EMBL/GenBank/DDBJ whole genome shotgun (WGS) entry which is preliminary data.</text>
</comment>
<sequence length="129" mass="14732">MGLFVFLQNCKIESTIICLQLQYATYLIQVDERCLQSNMQAMIPESVAVSYIFFCIFCVKKVDSILKSILIETGMLIVEMKATHLLVVFELQIIQHELSDQKKMPNIDNIVLSVSKMKTSKVVNVKLAR</sequence>